<dbReference type="RefSeq" id="WP_276328794.1">
    <property type="nucleotide sequence ID" value="NZ_LT670818.1"/>
</dbReference>
<name>A0A1M5PDV2_9BRAD</name>
<sequence length="41" mass="4859">MGWFLFLFLIVIGVPVFMRVYERRLDVLTGPWIANETSQNE</sequence>
<dbReference type="AlphaFoldDB" id="A0A1M5PDV2"/>
<protein>
    <submittedName>
        <fullName evidence="1">Uncharacterized protein</fullName>
    </submittedName>
</protein>
<dbReference type="Proteomes" id="UP000190675">
    <property type="component" value="Chromosome I"/>
</dbReference>
<evidence type="ECO:0000313" key="1">
    <source>
        <dbReference type="EMBL" id="SHG99955.1"/>
    </source>
</evidence>
<gene>
    <name evidence="1" type="ORF">SAMN05444169_5189</name>
</gene>
<proteinExistence type="predicted"/>
<reference evidence="1 2" key="1">
    <citation type="submission" date="2016-11" db="EMBL/GenBank/DDBJ databases">
        <authorList>
            <person name="Jaros S."/>
            <person name="Januszkiewicz K."/>
            <person name="Wedrychowicz H."/>
        </authorList>
    </citation>
    <scope>NUCLEOTIDE SEQUENCE [LARGE SCALE GENOMIC DNA]</scope>
    <source>
        <strain evidence="1 2">GAS242</strain>
    </source>
</reference>
<dbReference type="EMBL" id="LT670818">
    <property type="protein sequence ID" value="SHG99955.1"/>
    <property type="molecule type" value="Genomic_DNA"/>
</dbReference>
<organism evidence="1 2">
    <name type="scientific">Bradyrhizobium erythrophlei</name>
    <dbReference type="NCBI Taxonomy" id="1437360"/>
    <lineage>
        <taxon>Bacteria</taxon>
        <taxon>Pseudomonadati</taxon>
        <taxon>Pseudomonadota</taxon>
        <taxon>Alphaproteobacteria</taxon>
        <taxon>Hyphomicrobiales</taxon>
        <taxon>Nitrobacteraceae</taxon>
        <taxon>Bradyrhizobium</taxon>
    </lineage>
</organism>
<accession>A0A1M5PDV2</accession>
<evidence type="ECO:0000313" key="2">
    <source>
        <dbReference type="Proteomes" id="UP000190675"/>
    </source>
</evidence>